<protein>
    <recommendedName>
        <fullName evidence="1">Tox-ART-HYD1 domain-containing protein</fullName>
    </recommendedName>
</protein>
<proteinExistence type="predicted"/>
<evidence type="ECO:0000313" key="2">
    <source>
        <dbReference type="EMBL" id="OWF41395.1"/>
    </source>
</evidence>
<organism evidence="2 3">
    <name type="scientific">Mizuhopecten yessoensis</name>
    <name type="common">Japanese scallop</name>
    <name type="synonym">Patinopecten yessoensis</name>
    <dbReference type="NCBI Taxonomy" id="6573"/>
    <lineage>
        <taxon>Eukaryota</taxon>
        <taxon>Metazoa</taxon>
        <taxon>Spiralia</taxon>
        <taxon>Lophotrochozoa</taxon>
        <taxon>Mollusca</taxon>
        <taxon>Bivalvia</taxon>
        <taxon>Autobranchia</taxon>
        <taxon>Pteriomorphia</taxon>
        <taxon>Pectinida</taxon>
        <taxon>Pectinoidea</taxon>
        <taxon>Pectinidae</taxon>
        <taxon>Mizuhopecten</taxon>
    </lineage>
</organism>
<accession>A0A210PY38</accession>
<feature type="domain" description="Tox-ART-HYD1" evidence="1">
    <location>
        <begin position="9"/>
        <end position="90"/>
    </location>
</feature>
<dbReference type="Proteomes" id="UP000242188">
    <property type="component" value="Unassembled WGS sequence"/>
</dbReference>
<dbReference type="AlphaFoldDB" id="A0A210PY38"/>
<reference evidence="2 3" key="1">
    <citation type="journal article" date="2017" name="Nat. Ecol. Evol.">
        <title>Scallop genome provides insights into evolution of bilaterian karyotype and development.</title>
        <authorList>
            <person name="Wang S."/>
            <person name="Zhang J."/>
            <person name="Jiao W."/>
            <person name="Li J."/>
            <person name="Xun X."/>
            <person name="Sun Y."/>
            <person name="Guo X."/>
            <person name="Huan P."/>
            <person name="Dong B."/>
            <person name="Zhang L."/>
            <person name="Hu X."/>
            <person name="Sun X."/>
            <person name="Wang J."/>
            <person name="Zhao C."/>
            <person name="Wang Y."/>
            <person name="Wang D."/>
            <person name="Huang X."/>
            <person name="Wang R."/>
            <person name="Lv J."/>
            <person name="Li Y."/>
            <person name="Zhang Z."/>
            <person name="Liu B."/>
            <person name="Lu W."/>
            <person name="Hui Y."/>
            <person name="Liang J."/>
            <person name="Zhou Z."/>
            <person name="Hou R."/>
            <person name="Li X."/>
            <person name="Liu Y."/>
            <person name="Li H."/>
            <person name="Ning X."/>
            <person name="Lin Y."/>
            <person name="Zhao L."/>
            <person name="Xing Q."/>
            <person name="Dou J."/>
            <person name="Li Y."/>
            <person name="Mao J."/>
            <person name="Guo H."/>
            <person name="Dou H."/>
            <person name="Li T."/>
            <person name="Mu C."/>
            <person name="Jiang W."/>
            <person name="Fu Q."/>
            <person name="Fu X."/>
            <person name="Miao Y."/>
            <person name="Liu J."/>
            <person name="Yu Q."/>
            <person name="Li R."/>
            <person name="Liao H."/>
            <person name="Li X."/>
            <person name="Kong Y."/>
            <person name="Jiang Z."/>
            <person name="Chourrout D."/>
            <person name="Li R."/>
            <person name="Bao Z."/>
        </authorList>
    </citation>
    <scope>NUCLEOTIDE SEQUENCE [LARGE SCALE GENOMIC DNA]</scope>
    <source>
        <strain evidence="2 3">PY_sf001</strain>
    </source>
</reference>
<evidence type="ECO:0000259" key="1">
    <source>
        <dbReference type="Pfam" id="PF15633"/>
    </source>
</evidence>
<name>A0A210PY38_MIZYE</name>
<dbReference type="InterPro" id="IPR028920">
    <property type="entry name" value="Tox-ART-HYD1_dom"/>
</dbReference>
<dbReference type="Pfam" id="PF15633">
    <property type="entry name" value="Tox-ART-HYD1"/>
    <property type="match status" value="1"/>
</dbReference>
<gene>
    <name evidence="2" type="ORF">KP79_PYT08416</name>
</gene>
<sequence>MAGEQTQTLYHHTTKEGANGILKSGHIKESTDMKIGAVYGPGVYMTSYGPEKSQEEIALNNYGNQKGIAIKILQAGKTDAIIAIDIPISQVDKVNSIRDIYIANGNVTLRDKKYSLYVRDVCGNAIIRLQCNSHLSSRSSNDVL</sequence>
<comment type="caution">
    <text evidence="2">The sequence shown here is derived from an EMBL/GenBank/DDBJ whole genome shotgun (WGS) entry which is preliminary data.</text>
</comment>
<keyword evidence="3" id="KW-1185">Reference proteome</keyword>
<dbReference type="EMBL" id="NEDP02005400">
    <property type="protein sequence ID" value="OWF41395.1"/>
    <property type="molecule type" value="Genomic_DNA"/>
</dbReference>
<evidence type="ECO:0000313" key="3">
    <source>
        <dbReference type="Proteomes" id="UP000242188"/>
    </source>
</evidence>
<dbReference type="OrthoDB" id="10067015at2759"/>